<keyword evidence="8" id="KW-0325">Glycoprotein</keyword>
<dbReference type="OrthoDB" id="6509975at2759"/>
<evidence type="ECO:0000256" key="15">
    <source>
        <dbReference type="ARBA" id="ARBA00043788"/>
    </source>
</evidence>
<dbReference type="InterPro" id="IPR016274">
    <property type="entry name" value="Histidine_acid_Pase_euk"/>
</dbReference>
<dbReference type="GO" id="GO:0005576">
    <property type="term" value="C:extracellular region"/>
    <property type="evidence" value="ECO:0007669"/>
    <property type="project" value="UniProtKB-SubCell"/>
</dbReference>
<dbReference type="PIRSF" id="PIRSF000894">
    <property type="entry name" value="Acid_phosphatase"/>
    <property type="match status" value="1"/>
</dbReference>
<dbReference type="EMBL" id="KV875095">
    <property type="protein sequence ID" value="OIW31692.1"/>
    <property type="molecule type" value="Genomic_DNA"/>
</dbReference>
<evidence type="ECO:0000313" key="22">
    <source>
        <dbReference type="EMBL" id="OIW31692.1"/>
    </source>
</evidence>
<evidence type="ECO:0000256" key="4">
    <source>
        <dbReference type="ARBA" id="ARBA00012632"/>
    </source>
</evidence>
<dbReference type="CDD" id="cd07061">
    <property type="entry name" value="HP_HAP_like"/>
    <property type="match status" value="1"/>
</dbReference>
<evidence type="ECO:0000256" key="2">
    <source>
        <dbReference type="ARBA" id="ARBA00005375"/>
    </source>
</evidence>
<feature type="disulfide bond" evidence="19">
    <location>
        <begin position="489"/>
        <end position="497"/>
    </location>
</feature>
<dbReference type="InterPro" id="IPR029033">
    <property type="entry name" value="His_PPase_superfam"/>
</dbReference>
<dbReference type="InterPro" id="IPR000560">
    <property type="entry name" value="His_Pase_clade-2"/>
</dbReference>
<dbReference type="InterPro" id="IPR033379">
    <property type="entry name" value="Acid_Pase_AS"/>
</dbReference>
<feature type="transmembrane region" description="Helical" evidence="21">
    <location>
        <begin position="51"/>
        <end position="73"/>
    </location>
</feature>
<comment type="subunit">
    <text evidence="3">Monomer.</text>
</comment>
<evidence type="ECO:0000256" key="10">
    <source>
        <dbReference type="ARBA" id="ARBA00042300"/>
    </source>
</evidence>
<evidence type="ECO:0000256" key="20">
    <source>
        <dbReference type="SAM" id="MobiDB-lite"/>
    </source>
</evidence>
<accession>A0A1J7JQR4</accession>
<reference evidence="22 23" key="1">
    <citation type="submission" date="2016-10" db="EMBL/GenBank/DDBJ databases">
        <title>Draft genome sequence of Coniochaeta ligniaria NRRL30616, a lignocellulolytic fungus for bioabatement of inhibitors in plant biomass hydrolysates.</title>
        <authorList>
            <consortium name="DOE Joint Genome Institute"/>
            <person name="Jimenez D.J."/>
            <person name="Hector R.E."/>
            <person name="Riley R."/>
            <person name="Sun H."/>
            <person name="Grigoriev I.V."/>
            <person name="Van Elsas J.D."/>
            <person name="Nichols N.N."/>
        </authorList>
    </citation>
    <scope>NUCLEOTIDE SEQUENCE [LARGE SCALE GENOMIC DNA]</scope>
    <source>
        <strain evidence="22 23">NRRL 30616</strain>
    </source>
</reference>
<keyword evidence="5" id="KW-0964">Secreted</keyword>
<dbReference type="PROSITE" id="PS00778">
    <property type="entry name" value="HIS_ACID_PHOSPHAT_2"/>
    <property type="match status" value="1"/>
</dbReference>
<organism evidence="22 23">
    <name type="scientific">Coniochaeta ligniaria NRRL 30616</name>
    <dbReference type="NCBI Taxonomy" id="1408157"/>
    <lineage>
        <taxon>Eukaryota</taxon>
        <taxon>Fungi</taxon>
        <taxon>Dikarya</taxon>
        <taxon>Ascomycota</taxon>
        <taxon>Pezizomycotina</taxon>
        <taxon>Sordariomycetes</taxon>
        <taxon>Sordariomycetidae</taxon>
        <taxon>Coniochaetales</taxon>
        <taxon>Coniochaetaceae</taxon>
        <taxon>Coniochaeta</taxon>
    </lineage>
</organism>
<comment type="catalytic activity">
    <reaction evidence="12">
        <text>1D-myo-inositol 1,2-bisphosphate + H2O = 1D-myo-inositol 2-phosphate + phosphate</text>
        <dbReference type="Rhea" id="RHEA:77135"/>
        <dbReference type="ChEBI" id="CHEBI:15377"/>
        <dbReference type="ChEBI" id="CHEBI:43474"/>
        <dbReference type="ChEBI" id="CHEBI:84142"/>
        <dbReference type="ChEBI" id="CHEBI:195539"/>
    </reaction>
    <physiologicalReaction direction="left-to-right" evidence="12">
        <dbReference type="Rhea" id="RHEA:77136"/>
    </physiologicalReaction>
</comment>
<keyword evidence="21" id="KW-0472">Membrane</keyword>
<keyword evidence="6" id="KW-0378">Hydrolase</keyword>
<dbReference type="AlphaFoldDB" id="A0A1J7JQR4"/>
<name>A0A1J7JQR4_9PEZI</name>
<evidence type="ECO:0000313" key="23">
    <source>
        <dbReference type="Proteomes" id="UP000182658"/>
    </source>
</evidence>
<dbReference type="PANTHER" id="PTHR20963">
    <property type="entry name" value="MULTIPLE INOSITOL POLYPHOSPHATE PHOSPHATASE-RELATED"/>
    <property type="match status" value="1"/>
</dbReference>
<evidence type="ECO:0000256" key="11">
    <source>
        <dbReference type="ARBA" id="ARBA00043670"/>
    </source>
</evidence>
<evidence type="ECO:0000256" key="13">
    <source>
        <dbReference type="ARBA" id="ARBA00043721"/>
    </source>
</evidence>
<gene>
    <name evidence="22" type="ORF">CONLIGDRAFT_712169</name>
</gene>
<feature type="disulfide bond" evidence="19">
    <location>
        <begin position="124"/>
        <end position="467"/>
    </location>
</feature>
<dbReference type="InParanoid" id="A0A1J7JQR4"/>
<evidence type="ECO:0000256" key="1">
    <source>
        <dbReference type="ARBA" id="ARBA00004613"/>
    </source>
</evidence>
<comment type="catalytic activity">
    <reaction evidence="11">
        <text>1D-myo-inositol 1,2,5,6-tetrakisphosphate + H2O = 1D-myo-inositol 1,2,6-trisphosphate + phosphate</text>
        <dbReference type="Rhea" id="RHEA:77119"/>
        <dbReference type="ChEBI" id="CHEBI:15377"/>
        <dbReference type="ChEBI" id="CHEBI:43474"/>
        <dbReference type="ChEBI" id="CHEBI:195535"/>
        <dbReference type="ChEBI" id="CHEBI:195537"/>
    </reaction>
    <physiologicalReaction direction="left-to-right" evidence="11">
        <dbReference type="Rhea" id="RHEA:77120"/>
    </physiologicalReaction>
</comment>
<dbReference type="Gene3D" id="3.40.50.1240">
    <property type="entry name" value="Phosphoglycerate mutase-like"/>
    <property type="match status" value="1"/>
</dbReference>
<dbReference type="Pfam" id="PF00328">
    <property type="entry name" value="His_Phos_2"/>
    <property type="match status" value="1"/>
</dbReference>
<dbReference type="SUPFAM" id="SSF53254">
    <property type="entry name" value="Phosphoglycerate mutase-like"/>
    <property type="match status" value="1"/>
</dbReference>
<feature type="disulfide bond" evidence="19">
    <location>
        <begin position="266"/>
        <end position="518"/>
    </location>
</feature>
<evidence type="ECO:0000256" key="6">
    <source>
        <dbReference type="ARBA" id="ARBA00022801"/>
    </source>
</evidence>
<evidence type="ECO:0000256" key="12">
    <source>
        <dbReference type="ARBA" id="ARBA00043675"/>
    </source>
</evidence>
<feature type="active site" description="Nucleophile" evidence="18">
    <location>
        <position position="135"/>
    </location>
</feature>
<dbReference type="GO" id="GO:0016158">
    <property type="term" value="F:inositol hexakisphosphate 3-phosphatase activity"/>
    <property type="evidence" value="ECO:0007669"/>
    <property type="project" value="UniProtKB-EC"/>
</dbReference>
<dbReference type="PANTHER" id="PTHR20963:SF24">
    <property type="entry name" value="3-PHYTASE B"/>
    <property type="match status" value="1"/>
</dbReference>
<feature type="disulfide bond" evidence="19">
    <location>
        <begin position="318"/>
        <end position="335"/>
    </location>
</feature>
<evidence type="ECO:0000256" key="5">
    <source>
        <dbReference type="ARBA" id="ARBA00022525"/>
    </source>
</evidence>
<dbReference type="STRING" id="1408157.A0A1J7JQR4"/>
<evidence type="ECO:0000256" key="3">
    <source>
        <dbReference type="ARBA" id="ARBA00011245"/>
    </source>
</evidence>
<comment type="subcellular location">
    <subcellularLocation>
        <location evidence="1">Secreted</location>
    </subcellularLocation>
</comment>
<evidence type="ECO:0000256" key="19">
    <source>
        <dbReference type="PIRSR" id="PIRSR000894-2"/>
    </source>
</evidence>
<evidence type="ECO:0000256" key="17">
    <source>
        <dbReference type="ARBA" id="ARBA00044262"/>
    </source>
</evidence>
<comment type="catalytic activity">
    <reaction evidence="13">
        <text>1D-myo-inositol 1,2,6-trisphosphate + H2O = 1D-myo-inositol 1,2-bisphosphate + phosphate</text>
        <dbReference type="Rhea" id="RHEA:77131"/>
        <dbReference type="ChEBI" id="CHEBI:15377"/>
        <dbReference type="ChEBI" id="CHEBI:43474"/>
        <dbReference type="ChEBI" id="CHEBI:195537"/>
        <dbReference type="ChEBI" id="CHEBI:195539"/>
    </reaction>
    <physiologicalReaction direction="left-to-right" evidence="13">
        <dbReference type="Rhea" id="RHEA:77132"/>
    </physiologicalReaction>
</comment>
<comment type="catalytic activity">
    <reaction evidence="14">
        <text>1D-myo-inositol 1,2,4,5,6-pentakisphosphate + H2O = 1D-myo-inositol 1,2,5,6-tetrakisphosphate + phosphate</text>
        <dbReference type="Rhea" id="RHEA:77115"/>
        <dbReference type="ChEBI" id="CHEBI:15377"/>
        <dbReference type="ChEBI" id="CHEBI:43474"/>
        <dbReference type="ChEBI" id="CHEBI:57798"/>
        <dbReference type="ChEBI" id="CHEBI:195535"/>
    </reaction>
    <physiologicalReaction direction="left-to-right" evidence="14">
        <dbReference type="Rhea" id="RHEA:77116"/>
    </physiologicalReaction>
</comment>
<evidence type="ECO:0000256" key="8">
    <source>
        <dbReference type="ARBA" id="ARBA00023180"/>
    </source>
</evidence>
<dbReference type="PROSITE" id="PS00616">
    <property type="entry name" value="HIS_ACID_PHOSPHAT_1"/>
    <property type="match status" value="1"/>
</dbReference>
<evidence type="ECO:0000256" key="7">
    <source>
        <dbReference type="ARBA" id="ARBA00023157"/>
    </source>
</evidence>
<evidence type="ECO:0000256" key="14">
    <source>
        <dbReference type="ARBA" id="ARBA00043748"/>
    </source>
</evidence>
<sequence>MGLSDVMASVLSGRGPKYTALPVAGSGATDPTTVGSEQRSERRYPVDLKRAALKFIMGATTAVLIGSLVFTAFGKITQGSCVPRPCDSPEKGYQCHANITHSWGQYSPFFSVPSEIDASVPASCTVTFAQILSRHGARDPTASKTKTYSNLISRIHSSVTSYGPGFEFVRDYSYALGADQLTAFGQQEMANSGTKFYRRYRALARQSVLPFLRAAGQDRVVESAVHWTEGYHAQRAADDASDALPYDILTISEAAGVNNSLSHGLCTAFETGAYSGVGDAASQKFLAVFAPAVAARINAGLPGANLSNQEVVYLMDICTFETVTSAGGGTVSPFCGLFTAAEWLDYGYYQSVGKWYGYGPGNGLGAAQGVGWVNELVARLTGRPVVDRTSTNTTLDGDGGTFPLGRTLYADFSHDNDMMGVYAALGLYNGTEALSVERRQGEDETGGYAASWTVPFAAMMYVEKMVCGGGGEEMVRVLVNDRVVPLQNCGADELGRCGLGAFVESLGFARGGGNWDMCFA</sequence>
<comment type="catalytic activity">
    <reaction evidence="15">
        <text>1D-myo-inositol hexakisphosphate + H2O = 1D-myo-inositol 1,2,4,5,6-pentakisphosphate + phosphate</text>
        <dbReference type="Rhea" id="RHEA:16989"/>
        <dbReference type="ChEBI" id="CHEBI:15377"/>
        <dbReference type="ChEBI" id="CHEBI:43474"/>
        <dbReference type="ChEBI" id="CHEBI:57798"/>
        <dbReference type="ChEBI" id="CHEBI:58130"/>
        <dbReference type="EC" id="3.1.3.8"/>
    </reaction>
    <physiologicalReaction direction="left-to-right" evidence="15">
        <dbReference type="Rhea" id="RHEA:16990"/>
    </physiologicalReaction>
</comment>
<evidence type="ECO:0000256" key="16">
    <source>
        <dbReference type="ARBA" id="ARBA00044106"/>
    </source>
</evidence>
<keyword evidence="7 19" id="KW-1015">Disulfide bond</keyword>
<keyword evidence="21" id="KW-1133">Transmembrane helix</keyword>
<dbReference type="GO" id="GO:0003993">
    <property type="term" value="F:acid phosphatase activity"/>
    <property type="evidence" value="ECO:0007669"/>
    <property type="project" value="TreeGrafter"/>
</dbReference>
<evidence type="ECO:0000256" key="21">
    <source>
        <dbReference type="SAM" id="Phobius"/>
    </source>
</evidence>
<proteinExistence type="inferred from homology"/>
<dbReference type="EC" id="3.1.3.8" evidence="4"/>
<feature type="active site" description="Proton donor" evidence="18">
    <location>
        <position position="415"/>
    </location>
</feature>
<protein>
    <recommendedName>
        <fullName evidence="16">Phytase A</fullName>
        <ecNumber evidence="4">3.1.3.8</ecNumber>
    </recommendedName>
    <alternativeName>
        <fullName evidence="17">Histidine acid phosphatase phyA</fullName>
    </alternativeName>
    <alternativeName>
        <fullName evidence="10">Myo-inositol hexakisphosphate phosphohydrolase A</fullName>
    </alternativeName>
    <alternativeName>
        <fullName evidence="9">Myo-inositol-hexaphosphate 3-phosphohydrolase A</fullName>
    </alternativeName>
</protein>
<keyword evidence="21" id="KW-0812">Transmembrane</keyword>
<feature type="region of interest" description="Disordered" evidence="20">
    <location>
        <begin position="22"/>
        <end position="41"/>
    </location>
</feature>
<evidence type="ECO:0000256" key="18">
    <source>
        <dbReference type="PIRSR" id="PIRSR000894-1"/>
    </source>
</evidence>
<keyword evidence="23" id="KW-1185">Reference proteome</keyword>
<comment type="similarity">
    <text evidence="2">Belongs to the histidine acid phosphatase family.</text>
</comment>
<evidence type="ECO:0000256" key="9">
    <source>
        <dbReference type="ARBA" id="ARBA00041857"/>
    </source>
</evidence>
<dbReference type="Proteomes" id="UP000182658">
    <property type="component" value="Unassembled WGS sequence"/>
</dbReference>